<evidence type="ECO:0000313" key="1">
    <source>
        <dbReference type="EMBL" id="QNO54643.1"/>
    </source>
</evidence>
<name>A0A7G9Z309_9EURY</name>
<reference evidence="1" key="1">
    <citation type="submission" date="2020-06" db="EMBL/GenBank/DDBJ databases">
        <title>Unique genomic features of the anaerobic methanotrophic archaea.</title>
        <authorList>
            <person name="Chadwick G.L."/>
            <person name="Skennerton C.T."/>
            <person name="Laso-Perez R."/>
            <person name="Leu A.O."/>
            <person name="Speth D.R."/>
            <person name="Yu H."/>
            <person name="Morgan-Lang C."/>
            <person name="Hatzenpichler R."/>
            <person name="Goudeau D."/>
            <person name="Malmstrom R."/>
            <person name="Brazelton W.J."/>
            <person name="Woyke T."/>
            <person name="Hallam S.J."/>
            <person name="Tyson G.W."/>
            <person name="Wegener G."/>
            <person name="Boetius A."/>
            <person name="Orphan V."/>
        </authorList>
    </citation>
    <scope>NUCLEOTIDE SEQUENCE</scope>
</reference>
<proteinExistence type="predicted"/>
<sequence length="207" mass="24629">MSDQIKIEKPSAERYKGKRKLYCIPLLYSEKEAQSDYLEMISRYWDEVEEQVKKMEKAGKVNNIYHEAIYSPGEDGMSEIEKLNEESYKLVKSKCEKGAELQSLEDKDLFYEFMDWRRCMITPFNSEKVFSKVLEFYRDTSKRRYVHIAKRIDETLKEGETGMLIMNEEDRSNIQFLSDIEIFIVHPPALADIQHWIREQLKIGKET</sequence>
<organism evidence="1">
    <name type="scientific">Candidatus Methanophaga sp. ANME-1 ERB7</name>
    <dbReference type="NCBI Taxonomy" id="2759913"/>
    <lineage>
        <taxon>Archaea</taxon>
        <taxon>Methanobacteriati</taxon>
        <taxon>Methanobacteriota</taxon>
        <taxon>Stenosarchaea group</taxon>
        <taxon>Methanomicrobia</taxon>
        <taxon>Candidatus Methanophagales</taxon>
        <taxon>Candidatus Methanophagaceae</taxon>
        <taxon>Candidatus Methanophaga</taxon>
    </lineage>
</organism>
<dbReference type="AlphaFoldDB" id="A0A7G9Z309"/>
<protein>
    <submittedName>
        <fullName evidence="1">Uncharacterized protein</fullName>
    </submittedName>
</protein>
<accession>A0A7G9Z309</accession>
<dbReference type="EMBL" id="MT631588">
    <property type="protein sequence ID" value="QNO54643.1"/>
    <property type="molecule type" value="Genomic_DNA"/>
</dbReference>
<gene>
    <name evidence="1" type="ORF">GNACHGJL_00025</name>
</gene>